<name>A0A1H3X7B5_9BACT</name>
<accession>A0A1H3X7B5</accession>
<evidence type="ECO:0000313" key="2">
    <source>
        <dbReference type="EMBL" id="SEA58706.1"/>
    </source>
</evidence>
<evidence type="ECO:0000313" key="3">
    <source>
        <dbReference type="Proteomes" id="UP000199041"/>
    </source>
</evidence>
<dbReference type="EMBL" id="FNQY01000031">
    <property type="protein sequence ID" value="SEA58706.1"/>
    <property type="molecule type" value="Genomic_DNA"/>
</dbReference>
<organism evidence="1 3">
    <name type="scientific">Arachidicoccus rhizosphaerae</name>
    <dbReference type="NCBI Taxonomy" id="551991"/>
    <lineage>
        <taxon>Bacteria</taxon>
        <taxon>Pseudomonadati</taxon>
        <taxon>Bacteroidota</taxon>
        <taxon>Chitinophagia</taxon>
        <taxon>Chitinophagales</taxon>
        <taxon>Chitinophagaceae</taxon>
        <taxon>Arachidicoccus</taxon>
    </lineage>
</organism>
<protein>
    <recommendedName>
        <fullName evidence="4">Transposase DDE domain-containing protein</fullName>
    </recommendedName>
</protein>
<evidence type="ECO:0008006" key="4">
    <source>
        <dbReference type="Google" id="ProtNLM"/>
    </source>
</evidence>
<evidence type="ECO:0000313" key="1">
    <source>
        <dbReference type="EMBL" id="SDZ95266.1"/>
    </source>
</evidence>
<reference evidence="1 3" key="1">
    <citation type="submission" date="2016-10" db="EMBL/GenBank/DDBJ databases">
        <authorList>
            <person name="de Groot N.N."/>
        </authorList>
    </citation>
    <scope>NUCLEOTIDE SEQUENCE [LARGE SCALE GENOMIC DNA]</scope>
    <source>
        <strain evidence="1 3">Vu-144</strain>
    </source>
</reference>
<keyword evidence="3" id="KW-1185">Reference proteome</keyword>
<sequence>MQCVYMFQIHGGSRNKMNGLACYGKYFKENFELQFPGLTWAHFDTVNNAIGSVSTDDLSNARKLLIKQLIRKKVCRAKDGYHHIIFDGTGVCSYKNAPVDNAYYRTKNDTTTYYAYVLEAKLLTNDNMVLSVASEMLNNDNNEEFDKQDCEGKAFKRLAARIHEDFPRLPICIHLDGLYANGPVMDICEQYGWKYIITRKDGNLKKLDEQIIDKSSKEKKVFSYPVVVNPKGKNVIYGDASFCWVDGLTHQDHQFNYMEGLIPVYDPKQEATEFTKFAYITNLEIKDSAVDNDKLEKAVIARVECGRVRWKIENEGFNIQKNNGFNMEHKFVRNSIINLHKYYILLQIAHIITQLAIKSKVVSAFLAKDGRATVQLLWTMLMSVITVTLLDAEKLYAGRAKCQIRLE</sequence>
<dbReference type="Proteomes" id="UP000199041">
    <property type="component" value="Unassembled WGS sequence"/>
</dbReference>
<dbReference type="AlphaFoldDB" id="A0A1H3X7B5"/>
<proteinExistence type="predicted"/>
<gene>
    <name evidence="1" type="ORF">SAMN05192529_1051</name>
    <name evidence="2" type="ORF">SAMN05192529_1311</name>
</gene>
<dbReference type="EMBL" id="FNQY01000005">
    <property type="protein sequence ID" value="SDZ95266.1"/>
    <property type="molecule type" value="Genomic_DNA"/>
</dbReference>